<gene>
    <name evidence="1" type="ORF">SHI21_12395</name>
</gene>
<evidence type="ECO:0000313" key="2">
    <source>
        <dbReference type="Proteomes" id="UP001302274"/>
    </source>
</evidence>
<reference evidence="1 2" key="1">
    <citation type="submission" date="2023-11" db="EMBL/GenBank/DDBJ databases">
        <title>A Novel Polar Bacteriovorax (B. antarcticus) Isolated from the Biocrust in Antarctica.</title>
        <authorList>
            <person name="Mun W."/>
            <person name="Choi S.Y."/>
            <person name="Mitchell R.J."/>
        </authorList>
    </citation>
    <scope>NUCLEOTIDE SEQUENCE [LARGE SCALE GENOMIC DNA]</scope>
    <source>
        <strain evidence="1 2">PP10</strain>
    </source>
</reference>
<protein>
    <recommendedName>
        <fullName evidence="3">Lipoprotein</fullName>
    </recommendedName>
</protein>
<keyword evidence="2" id="KW-1185">Reference proteome</keyword>
<evidence type="ECO:0000313" key="1">
    <source>
        <dbReference type="EMBL" id="MEA9357015.1"/>
    </source>
</evidence>
<comment type="caution">
    <text evidence="1">The sequence shown here is derived from an EMBL/GenBank/DDBJ whole genome shotgun (WGS) entry which is preliminary data.</text>
</comment>
<dbReference type="EMBL" id="JAYGJQ010000002">
    <property type="protein sequence ID" value="MEA9357015.1"/>
    <property type="molecule type" value="Genomic_DNA"/>
</dbReference>
<dbReference type="RefSeq" id="WP_323576909.1">
    <property type="nucleotide sequence ID" value="NZ_JAYGJQ010000002.1"/>
</dbReference>
<sequence length="246" mass="27903">MKNIFMPLMISGLVLLGSCSSNLKPRDVAQYYASTGVEKYFLSDLPDWANYSVSAGCFRTSGIRYFDIDALMKSYSLQYSEAVQIQATFNEEYLVLKKQPGVTIGLKEEEAVFFRASERVNSKINFFEAPTFKQVHLIWLDEALKGKKQENKLRAFLQSSVHDNGFPVLISACLTKSEIEAKFPNVALKAISAEMFSVYDTNGVKQPSIHTELDSFFKPDQKIIFYSQEPKKSLDNIKGNYKVSNY</sequence>
<accession>A0ABU5VZM3</accession>
<organism evidence="1 2">
    <name type="scientific">Bacteriovorax antarcticus</name>
    <dbReference type="NCBI Taxonomy" id="3088717"/>
    <lineage>
        <taxon>Bacteria</taxon>
        <taxon>Pseudomonadati</taxon>
        <taxon>Bdellovibrionota</taxon>
        <taxon>Bacteriovoracia</taxon>
        <taxon>Bacteriovoracales</taxon>
        <taxon>Bacteriovoracaceae</taxon>
        <taxon>Bacteriovorax</taxon>
    </lineage>
</organism>
<name>A0ABU5VZM3_9BACT</name>
<proteinExistence type="predicted"/>
<dbReference type="PROSITE" id="PS51257">
    <property type="entry name" value="PROKAR_LIPOPROTEIN"/>
    <property type="match status" value="1"/>
</dbReference>
<evidence type="ECO:0008006" key="3">
    <source>
        <dbReference type="Google" id="ProtNLM"/>
    </source>
</evidence>
<dbReference type="Proteomes" id="UP001302274">
    <property type="component" value="Unassembled WGS sequence"/>
</dbReference>